<accession>A0A6V8MJ45</accession>
<evidence type="ECO:0008006" key="4">
    <source>
        <dbReference type="Google" id="ProtNLM"/>
    </source>
</evidence>
<gene>
    <name evidence="2" type="ORF">GMST_23020</name>
</gene>
<proteinExistence type="predicted"/>
<dbReference type="RefSeq" id="WP_183354799.1">
    <property type="nucleotide sequence ID" value="NZ_BLXX01000006.1"/>
</dbReference>
<comment type="caution">
    <text evidence="2">The sequence shown here is derived from an EMBL/GenBank/DDBJ whole genome shotgun (WGS) entry which is preliminary data.</text>
</comment>
<keyword evidence="1" id="KW-0732">Signal</keyword>
<name>A0A6V8MJ45_9BACT</name>
<sequence length="158" mass="16826">MLRFSGLLLLVVAAGCGSGENAVAVTSVMADTRGTYRLVASRLVITGASGATRFASFSSGTLRLQESDYNMNLADNGGFAAAGTYHLGASANTVLNSRRGTFSLSTNRTPSLFSGSYFAQPDFYLSLNYDSYPLADNSTVQRTETWLKLSDSPRHGLD</sequence>
<organism evidence="2 3">
    <name type="scientific">Geomonas silvestris</name>
    <dbReference type="NCBI Taxonomy" id="2740184"/>
    <lineage>
        <taxon>Bacteria</taxon>
        <taxon>Pseudomonadati</taxon>
        <taxon>Thermodesulfobacteriota</taxon>
        <taxon>Desulfuromonadia</taxon>
        <taxon>Geobacterales</taxon>
        <taxon>Geobacteraceae</taxon>
        <taxon>Geomonas</taxon>
    </lineage>
</organism>
<dbReference type="EMBL" id="BLXX01000006">
    <property type="protein sequence ID" value="GFO59977.1"/>
    <property type="molecule type" value="Genomic_DNA"/>
</dbReference>
<dbReference type="AlphaFoldDB" id="A0A6V8MJ45"/>
<dbReference type="PROSITE" id="PS51257">
    <property type="entry name" value="PROKAR_LIPOPROTEIN"/>
    <property type="match status" value="1"/>
</dbReference>
<dbReference type="Proteomes" id="UP000556026">
    <property type="component" value="Unassembled WGS sequence"/>
</dbReference>
<evidence type="ECO:0000313" key="3">
    <source>
        <dbReference type="Proteomes" id="UP000556026"/>
    </source>
</evidence>
<evidence type="ECO:0000313" key="2">
    <source>
        <dbReference type="EMBL" id="GFO59977.1"/>
    </source>
</evidence>
<reference evidence="3" key="1">
    <citation type="submission" date="2020-06" db="EMBL/GenBank/DDBJ databases">
        <title>Draft genomic sequence of Geomonas sp. Red330.</title>
        <authorList>
            <person name="Itoh H."/>
            <person name="Zhenxing X."/>
            <person name="Ushijima N."/>
            <person name="Masuda Y."/>
            <person name="Shiratori Y."/>
            <person name="Senoo K."/>
        </authorList>
    </citation>
    <scope>NUCLEOTIDE SEQUENCE [LARGE SCALE GENOMIC DNA]</scope>
    <source>
        <strain evidence="3">Red330</strain>
    </source>
</reference>
<protein>
    <recommendedName>
        <fullName evidence="4">Lipoprotein</fullName>
    </recommendedName>
</protein>
<feature type="chain" id="PRO_5028172871" description="Lipoprotein" evidence="1">
    <location>
        <begin position="25"/>
        <end position="158"/>
    </location>
</feature>
<evidence type="ECO:0000256" key="1">
    <source>
        <dbReference type="SAM" id="SignalP"/>
    </source>
</evidence>
<feature type="signal peptide" evidence="1">
    <location>
        <begin position="1"/>
        <end position="24"/>
    </location>
</feature>
<keyword evidence="3" id="KW-1185">Reference proteome</keyword>